<reference evidence="2 3" key="2">
    <citation type="submission" date="2020-11" db="EMBL/GenBank/DDBJ databases">
        <title>Sulfur oxidizing isolate from Hospital Hole Sinkhole.</title>
        <authorList>
            <person name="Scott K.M."/>
        </authorList>
    </citation>
    <scope>NUCLEOTIDE SEQUENCE [LARGE SCALE GENOMIC DNA]</scope>
    <source>
        <strain evidence="2 3">HH1</strain>
    </source>
</reference>
<dbReference type="Gene3D" id="1.10.30.50">
    <property type="match status" value="1"/>
</dbReference>
<dbReference type="Proteomes" id="UP001193680">
    <property type="component" value="Unassembled WGS sequence"/>
</dbReference>
<reference evidence="2 3" key="1">
    <citation type="submission" date="2020-06" db="EMBL/GenBank/DDBJ databases">
        <authorList>
            <person name="Scott K."/>
        </authorList>
    </citation>
    <scope>NUCLEOTIDE SEQUENCE [LARGE SCALE GENOMIC DNA]</scope>
    <source>
        <strain evidence="2 3">HH1</strain>
    </source>
</reference>
<name>A0ABS0BV90_9GAMM</name>
<dbReference type="GO" id="GO:0004519">
    <property type="term" value="F:endonuclease activity"/>
    <property type="evidence" value="ECO:0007669"/>
    <property type="project" value="UniProtKB-KW"/>
</dbReference>
<keyword evidence="2" id="KW-0540">Nuclease</keyword>
<proteinExistence type="predicted"/>
<gene>
    <name evidence="2" type="ORF">H8792_005275</name>
</gene>
<dbReference type="InterPro" id="IPR003615">
    <property type="entry name" value="HNH_nuc"/>
</dbReference>
<keyword evidence="3" id="KW-1185">Reference proteome</keyword>
<dbReference type="Pfam" id="PF01844">
    <property type="entry name" value="HNH"/>
    <property type="match status" value="1"/>
</dbReference>
<dbReference type="InterPro" id="IPR002711">
    <property type="entry name" value="HNH"/>
</dbReference>
<dbReference type="CDD" id="cd00085">
    <property type="entry name" value="HNHc"/>
    <property type="match status" value="1"/>
</dbReference>
<evidence type="ECO:0000259" key="1">
    <source>
        <dbReference type="Pfam" id="PF01844"/>
    </source>
</evidence>
<protein>
    <submittedName>
        <fullName evidence="2">HNH endonuclease</fullName>
    </submittedName>
</protein>
<dbReference type="RefSeq" id="WP_185977893.1">
    <property type="nucleotide sequence ID" value="NZ_JACBGI020000006.1"/>
</dbReference>
<comment type="caution">
    <text evidence="2">The sequence shown here is derived from an EMBL/GenBank/DDBJ whole genome shotgun (WGS) entry which is preliminary data.</text>
</comment>
<keyword evidence="2" id="KW-0378">Hydrolase</keyword>
<evidence type="ECO:0000313" key="3">
    <source>
        <dbReference type="Proteomes" id="UP001193680"/>
    </source>
</evidence>
<keyword evidence="2" id="KW-0255">Endonuclease</keyword>
<evidence type="ECO:0000313" key="2">
    <source>
        <dbReference type="EMBL" id="MBF6057747.1"/>
    </source>
</evidence>
<accession>A0ABS0BV90</accession>
<feature type="domain" description="HNH" evidence="1">
    <location>
        <begin position="43"/>
        <end position="79"/>
    </location>
</feature>
<sequence length="223" mass="25107">MAINDADSKLLWGRAAGICSNPSCRADLTAILQEAKSYNVGEMAHIIAKSEGGPRGEQGGGSDGYENLILLCPTCHRHIDKSPEGTFTVEQLHQWKKDHESAIRSQFSDAVFDNLDALKGEVSKLLLENKLLWKELGPQSKTAREDPGSNAYKLWNIKKLDTVIPNNQKITNLIEANIKLLPLTEYKAFLLFKHHASSFEANQYCRLDRYATFPEEFREVFEI</sequence>
<organism evidence="2 3">
    <name type="scientific">Thiomicrorhabdus heinhorstiae</name>
    <dbReference type="NCBI Taxonomy" id="2748010"/>
    <lineage>
        <taxon>Bacteria</taxon>
        <taxon>Pseudomonadati</taxon>
        <taxon>Pseudomonadota</taxon>
        <taxon>Gammaproteobacteria</taxon>
        <taxon>Thiotrichales</taxon>
        <taxon>Piscirickettsiaceae</taxon>
        <taxon>Thiomicrorhabdus</taxon>
    </lineage>
</organism>
<dbReference type="EMBL" id="JACBGI020000006">
    <property type="protein sequence ID" value="MBF6057747.1"/>
    <property type="molecule type" value="Genomic_DNA"/>
</dbReference>